<keyword evidence="2" id="KW-0472">Membrane</keyword>
<dbReference type="InterPro" id="IPR011659">
    <property type="entry name" value="WD40"/>
</dbReference>
<keyword evidence="2" id="KW-0812">Transmembrane</keyword>
<name>A0A2W2ESM8_9ACTN</name>
<sequence length="398" mass="42401">MNEERLRRDLAELADEVTMVDLRERSLRMSRRLGIQRALASSVAVLVVVGAITGAAVAVRPHPDGPAPLPADTPSPPVSVTPNVPVLSSSAVALRAGQLGRIVYGPLDVTDRTVLETDQQTTVPADLWSWQPGVAPSRLLSLPEVAAVANATVSPDGRRIAWVEMDDNGVWGLVVANADGSDKSWMVSQVNHLCLAPTWSPDSRRLLFWENLPDVGPGRYGVLDTATKTVRWWSGDRNRGGCYAAWSADGGTIAMHTSDFTITLYDVTGRKLREVPDHGGFGAWLCFAVVSASPDGSRLAVVRFATGDDGPGKGPGDLPGQNLWANALIDSRTGKEITLPLGGRELLQVFFRADGSMVVRVRSGHGTVLLLIDKAGRPVGEVGEPTELTAMQIVGVTG</sequence>
<dbReference type="Gene3D" id="2.120.10.30">
    <property type="entry name" value="TolB, C-terminal domain"/>
    <property type="match status" value="1"/>
</dbReference>
<evidence type="ECO:0008006" key="5">
    <source>
        <dbReference type="Google" id="ProtNLM"/>
    </source>
</evidence>
<dbReference type="PANTHER" id="PTHR36842:SF1">
    <property type="entry name" value="PROTEIN TOLB"/>
    <property type="match status" value="1"/>
</dbReference>
<evidence type="ECO:0000313" key="4">
    <source>
        <dbReference type="Proteomes" id="UP000248924"/>
    </source>
</evidence>
<gene>
    <name evidence="3" type="ORF">C1I95_25975</name>
</gene>
<dbReference type="Pfam" id="PF07676">
    <property type="entry name" value="PD40"/>
    <property type="match status" value="2"/>
</dbReference>
<comment type="similarity">
    <text evidence="1">Belongs to the TolB family.</text>
</comment>
<evidence type="ECO:0000256" key="2">
    <source>
        <dbReference type="SAM" id="Phobius"/>
    </source>
</evidence>
<reference evidence="3 4" key="1">
    <citation type="submission" date="2018-01" db="EMBL/GenBank/DDBJ databases">
        <title>Draft genome sequence of Jishengella sp. NA12.</title>
        <authorList>
            <person name="Sahin N."/>
            <person name="Ay H."/>
            <person name="Saygin H."/>
        </authorList>
    </citation>
    <scope>NUCLEOTIDE SEQUENCE [LARGE SCALE GENOMIC DNA]</scope>
    <source>
        <strain evidence="3 4">NA12</strain>
    </source>
</reference>
<dbReference type="PANTHER" id="PTHR36842">
    <property type="entry name" value="PROTEIN TOLB HOMOLOG"/>
    <property type="match status" value="1"/>
</dbReference>
<evidence type="ECO:0000313" key="3">
    <source>
        <dbReference type="EMBL" id="PZG12357.1"/>
    </source>
</evidence>
<dbReference type="Proteomes" id="UP000248924">
    <property type="component" value="Unassembled WGS sequence"/>
</dbReference>
<dbReference type="OrthoDB" id="3347970at2"/>
<dbReference type="RefSeq" id="WP_111217571.1">
    <property type="nucleotide sequence ID" value="NZ_POTY01000210.1"/>
</dbReference>
<dbReference type="EMBL" id="POTY01000210">
    <property type="protein sequence ID" value="PZG12357.1"/>
    <property type="molecule type" value="Genomic_DNA"/>
</dbReference>
<comment type="caution">
    <text evidence="3">The sequence shown here is derived from an EMBL/GenBank/DDBJ whole genome shotgun (WGS) entry which is preliminary data.</text>
</comment>
<keyword evidence="4" id="KW-1185">Reference proteome</keyword>
<proteinExistence type="inferred from homology"/>
<keyword evidence="2" id="KW-1133">Transmembrane helix</keyword>
<organism evidence="3 4">
    <name type="scientific">Micromonospora craterilacus</name>
    <dbReference type="NCBI Taxonomy" id="1655439"/>
    <lineage>
        <taxon>Bacteria</taxon>
        <taxon>Bacillati</taxon>
        <taxon>Actinomycetota</taxon>
        <taxon>Actinomycetes</taxon>
        <taxon>Micromonosporales</taxon>
        <taxon>Micromonosporaceae</taxon>
        <taxon>Micromonospora</taxon>
    </lineage>
</organism>
<dbReference type="AlphaFoldDB" id="A0A2W2ESM8"/>
<accession>A0A2W2ESM8</accession>
<feature type="transmembrane region" description="Helical" evidence="2">
    <location>
        <begin position="38"/>
        <end position="59"/>
    </location>
</feature>
<dbReference type="SUPFAM" id="SSF69304">
    <property type="entry name" value="Tricorn protease N-terminal domain"/>
    <property type="match status" value="1"/>
</dbReference>
<dbReference type="InterPro" id="IPR011042">
    <property type="entry name" value="6-blade_b-propeller_TolB-like"/>
</dbReference>
<evidence type="ECO:0000256" key="1">
    <source>
        <dbReference type="ARBA" id="ARBA00009820"/>
    </source>
</evidence>
<protein>
    <recommendedName>
        <fullName evidence="5">WD40 repeat domain-containing protein</fullName>
    </recommendedName>
</protein>